<evidence type="ECO:0008006" key="4">
    <source>
        <dbReference type="Google" id="ProtNLM"/>
    </source>
</evidence>
<protein>
    <recommendedName>
        <fullName evidence="4">Tyr recombinase domain-containing protein</fullName>
    </recommendedName>
</protein>
<accession>A0A162QKA0</accession>
<keyword evidence="1" id="KW-0238">DNA-binding</keyword>
<proteinExistence type="predicted"/>
<sequence>MAAFNSIQAFARHLSHATIRIFLDNKTAVCYINKNGGTRSRKLNNIACECRNIRIEACFLPGSLNIIADRESRAEADASQNCFDSSALDRSSLVPIIGGASSRGSKNNSSGSKSSYIGARESTSFEQVSSAPSRLEIIRHRLGRRGIPSQVVELIVAGNRSTTHVAFESAWRNWTDWCLAKNADPLSNALIPVLEFLTHLHVVGKSYNTVNLHRSMLSMTLDPLEHAKISLHPLVIKLLKGCYNQNPPSPRYSNLWDPEVVLNFVKGMDANDALGLPSLSRKLATLLALATLMRTSELAAIVLNSIRVESGVAIFCLNRPRKTQMGGPLQSFSIPSFREANSFPVACLVSYISRTTTKRSGTGLNSLFVSLVSPHKE</sequence>
<dbReference type="SUPFAM" id="SSF47823">
    <property type="entry name" value="lambda integrase-like, N-terminal domain"/>
    <property type="match status" value="1"/>
</dbReference>
<reference evidence="2 3" key="1">
    <citation type="submission" date="2016-03" db="EMBL/GenBank/DDBJ databases">
        <title>EvidentialGene: Evidence-directed Construction of Genes on Genomes.</title>
        <authorList>
            <person name="Gilbert D.G."/>
            <person name="Choi J.-H."/>
            <person name="Mockaitis K."/>
            <person name="Colbourne J."/>
            <person name="Pfrender M."/>
        </authorList>
    </citation>
    <scope>NUCLEOTIDE SEQUENCE [LARGE SCALE GENOMIC DNA]</scope>
    <source>
        <strain evidence="2 3">Xinb3</strain>
        <tissue evidence="2">Complete organism</tissue>
    </source>
</reference>
<dbReference type="PANTHER" id="PTHR35617">
    <property type="entry name" value="PHAGE_INTEGRASE DOMAIN-CONTAINING PROTEIN"/>
    <property type="match status" value="1"/>
</dbReference>
<feature type="non-terminal residue" evidence="2">
    <location>
        <position position="377"/>
    </location>
</feature>
<gene>
    <name evidence="2" type="ORF">APZ42_013720</name>
</gene>
<dbReference type="Gene3D" id="1.10.150.130">
    <property type="match status" value="1"/>
</dbReference>
<evidence type="ECO:0000313" key="2">
    <source>
        <dbReference type="EMBL" id="KZS19753.1"/>
    </source>
</evidence>
<dbReference type="OrthoDB" id="6359197at2759"/>
<dbReference type="CDD" id="cd09275">
    <property type="entry name" value="RNase_HI_RT_DIRS1"/>
    <property type="match status" value="1"/>
</dbReference>
<dbReference type="GO" id="GO:0003677">
    <property type="term" value="F:DNA binding"/>
    <property type="evidence" value="ECO:0007669"/>
    <property type="project" value="UniProtKB-KW"/>
</dbReference>
<organism evidence="2 3">
    <name type="scientific">Daphnia magna</name>
    <dbReference type="NCBI Taxonomy" id="35525"/>
    <lineage>
        <taxon>Eukaryota</taxon>
        <taxon>Metazoa</taxon>
        <taxon>Ecdysozoa</taxon>
        <taxon>Arthropoda</taxon>
        <taxon>Crustacea</taxon>
        <taxon>Branchiopoda</taxon>
        <taxon>Diplostraca</taxon>
        <taxon>Cladocera</taxon>
        <taxon>Anomopoda</taxon>
        <taxon>Daphniidae</taxon>
        <taxon>Daphnia</taxon>
    </lineage>
</organism>
<name>A0A162QKA0_9CRUS</name>
<comment type="caution">
    <text evidence="2">The sequence shown here is derived from an EMBL/GenBank/DDBJ whole genome shotgun (WGS) entry which is preliminary data.</text>
</comment>
<dbReference type="AlphaFoldDB" id="A0A162QKA0"/>
<dbReference type="Proteomes" id="UP000076858">
    <property type="component" value="Unassembled WGS sequence"/>
</dbReference>
<evidence type="ECO:0000256" key="1">
    <source>
        <dbReference type="ARBA" id="ARBA00023125"/>
    </source>
</evidence>
<dbReference type="PANTHER" id="PTHR35617:SF3">
    <property type="entry name" value="CORE-BINDING (CB) DOMAIN-CONTAINING PROTEIN"/>
    <property type="match status" value="1"/>
</dbReference>
<dbReference type="EMBL" id="LRGB01000317">
    <property type="protein sequence ID" value="KZS19753.1"/>
    <property type="molecule type" value="Genomic_DNA"/>
</dbReference>
<dbReference type="InterPro" id="IPR010998">
    <property type="entry name" value="Integrase_recombinase_N"/>
</dbReference>
<evidence type="ECO:0000313" key="3">
    <source>
        <dbReference type="Proteomes" id="UP000076858"/>
    </source>
</evidence>
<keyword evidence="3" id="KW-1185">Reference proteome</keyword>